<dbReference type="EMBL" id="JAHMUF010000009">
    <property type="protein sequence ID" value="KAG7193841.1"/>
    <property type="molecule type" value="Genomic_DNA"/>
</dbReference>
<evidence type="ECO:0000313" key="1">
    <source>
        <dbReference type="EMBL" id="KAG7193841.1"/>
    </source>
</evidence>
<dbReference type="GeneID" id="66118413"/>
<accession>A0A9P7V9F4</accession>
<dbReference type="RefSeq" id="XP_043049388.1">
    <property type="nucleotide sequence ID" value="XM_043195683.1"/>
</dbReference>
<reference evidence="1" key="1">
    <citation type="submission" date="2021-03" db="EMBL/GenBank/DDBJ databases">
        <authorList>
            <person name="Palmer J.M."/>
        </authorList>
    </citation>
    <scope>NUCLEOTIDE SEQUENCE</scope>
    <source>
        <strain evidence="1">ARV_011</strain>
    </source>
</reference>
<dbReference type="AlphaFoldDB" id="A0A9P7V9F4"/>
<keyword evidence="2" id="KW-1185">Reference proteome</keyword>
<dbReference type="Pfam" id="PF09447">
    <property type="entry name" value="Cnl2_NKP2"/>
    <property type="match status" value="1"/>
</dbReference>
<sequence length="154" mass="17198">MSSASVLEDYLVDGNEMESVISREQLRTFLPAEVDDDMLDALYLELVDTRQGVLRQISENIRQNFDASKASNSLSTSAIARETVATVVSNLERAKNVVEAQVSYIQDGIDSELSMLRQLASDIGDNSVDLSKDKKFYQSIIDLEHFLDDTKNNT</sequence>
<proteinExistence type="predicted"/>
<name>A0A9P7V9F4_9ASCO</name>
<organism evidence="1 2">
    <name type="scientific">Scheffersomyces spartinae</name>
    <dbReference type="NCBI Taxonomy" id="45513"/>
    <lineage>
        <taxon>Eukaryota</taxon>
        <taxon>Fungi</taxon>
        <taxon>Dikarya</taxon>
        <taxon>Ascomycota</taxon>
        <taxon>Saccharomycotina</taxon>
        <taxon>Pichiomycetes</taxon>
        <taxon>Debaryomycetaceae</taxon>
        <taxon>Scheffersomyces</taxon>
    </lineage>
</organism>
<evidence type="ECO:0000313" key="2">
    <source>
        <dbReference type="Proteomes" id="UP000790833"/>
    </source>
</evidence>
<dbReference type="InterPro" id="IPR018565">
    <property type="entry name" value="Nkp2/Cnl2"/>
</dbReference>
<dbReference type="Proteomes" id="UP000790833">
    <property type="component" value="Unassembled WGS sequence"/>
</dbReference>
<dbReference type="GO" id="GO:0000776">
    <property type="term" value="C:kinetochore"/>
    <property type="evidence" value="ECO:0007669"/>
    <property type="project" value="InterPro"/>
</dbReference>
<comment type="caution">
    <text evidence="1">The sequence shown here is derived from an EMBL/GenBank/DDBJ whole genome shotgun (WGS) entry which is preliminary data.</text>
</comment>
<gene>
    <name evidence="1" type="ORF">KQ657_005039</name>
</gene>
<protein>
    <submittedName>
        <fullName evidence="1">Uncharacterized protein</fullName>
    </submittedName>
</protein>